<protein>
    <submittedName>
        <fullName evidence="2">Bacterioferritin</fullName>
    </submittedName>
</protein>
<dbReference type="RefSeq" id="WP_109625621.1">
    <property type="nucleotide sequence ID" value="NZ_JANKBI010000002.1"/>
</dbReference>
<name>A0AB73T7F5_9FIRM</name>
<gene>
    <name evidence="2" type="ORF">C7383_103372</name>
</gene>
<dbReference type="SUPFAM" id="SSF47240">
    <property type="entry name" value="Ferritin-like"/>
    <property type="match status" value="1"/>
</dbReference>
<dbReference type="InterPro" id="IPR012347">
    <property type="entry name" value="Ferritin-like"/>
</dbReference>
<evidence type="ECO:0000313" key="2">
    <source>
        <dbReference type="EMBL" id="PWJ77526.1"/>
    </source>
</evidence>
<evidence type="ECO:0000259" key="1">
    <source>
        <dbReference type="Pfam" id="PF02915"/>
    </source>
</evidence>
<keyword evidence="3" id="KW-1185">Reference proteome</keyword>
<dbReference type="CDD" id="cd07908">
    <property type="entry name" value="Mn_catalase_like"/>
    <property type="match status" value="1"/>
</dbReference>
<dbReference type="GO" id="GO:0046872">
    <property type="term" value="F:metal ion binding"/>
    <property type="evidence" value="ECO:0007669"/>
    <property type="project" value="InterPro"/>
</dbReference>
<proteinExistence type="predicted"/>
<dbReference type="Gene3D" id="1.20.1260.10">
    <property type="match status" value="2"/>
</dbReference>
<dbReference type="GO" id="GO:0016491">
    <property type="term" value="F:oxidoreductase activity"/>
    <property type="evidence" value="ECO:0007669"/>
    <property type="project" value="InterPro"/>
</dbReference>
<dbReference type="Pfam" id="PF02915">
    <property type="entry name" value="Rubrerythrin"/>
    <property type="match status" value="1"/>
</dbReference>
<dbReference type="AlphaFoldDB" id="A0AB73T7F5"/>
<reference evidence="2 3" key="1">
    <citation type="submission" date="2018-05" db="EMBL/GenBank/DDBJ databases">
        <authorList>
            <person name="Goeker M."/>
            <person name="Huntemann M."/>
            <person name="Clum A."/>
            <person name="Pillay M."/>
            <person name="Palaniappan K."/>
            <person name="Varghese N."/>
            <person name="Mikhailova N."/>
            <person name="Stamatis D."/>
            <person name="Reddy T."/>
            <person name="Daum C."/>
            <person name="Shapiro N."/>
            <person name="Ivanova N."/>
            <person name="Kyrpides N."/>
            <person name="Woyke T."/>
        </authorList>
    </citation>
    <scope>NUCLEOTIDE SEQUENCE [LARGE SCALE GENOMIC DNA]</scope>
    <source>
        <strain evidence="2 3">DSM 26524</strain>
    </source>
</reference>
<evidence type="ECO:0000313" key="3">
    <source>
        <dbReference type="Proteomes" id="UP000245412"/>
    </source>
</evidence>
<dbReference type="Proteomes" id="UP000245412">
    <property type="component" value="Unassembled WGS sequence"/>
</dbReference>
<dbReference type="EMBL" id="QGGY01000003">
    <property type="protein sequence ID" value="PWJ77526.1"/>
    <property type="molecule type" value="Genomic_DNA"/>
</dbReference>
<dbReference type="InterPro" id="IPR003251">
    <property type="entry name" value="Rr_diiron-bd_dom"/>
</dbReference>
<comment type="caution">
    <text evidence="2">The sequence shown here is derived from an EMBL/GenBank/DDBJ whole genome shotgun (WGS) entry which is preliminary data.</text>
</comment>
<feature type="domain" description="Rubrerythrin diiron-binding" evidence="1">
    <location>
        <begin position="41"/>
        <end position="165"/>
    </location>
</feature>
<accession>A0AB73T7F5</accession>
<organism evidence="2 3">
    <name type="scientific">Murimonas intestini</name>
    <dbReference type="NCBI Taxonomy" id="1337051"/>
    <lineage>
        <taxon>Bacteria</taxon>
        <taxon>Bacillati</taxon>
        <taxon>Bacillota</taxon>
        <taxon>Clostridia</taxon>
        <taxon>Lachnospirales</taxon>
        <taxon>Lachnospiraceae</taxon>
        <taxon>Murimonas</taxon>
    </lineage>
</organism>
<sequence length="174" mass="20224">MLNIQDMSFASSSPYPEIAPACQNNVYASWMQDNMGGANSEMTAVSSYIYNNLITHSYEEISYIFHKISIVEMHHLNIFGQLTLQLGGNPRLWTQRGRSRLYWTPGYNKYPTALPAIMENVLHNELAAIEKYERQMAAIQDENIIDNLKRIVEDEQIHVEIFRDIIKEYCMKQQ</sequence>
<dbReference type="InterPro" id="IPR009078">
    <property type="entry name" value="Ferritin-like_SF"/>
</dbReference>